<dbReference type="SUPFAM" id="SSF53822">
    <property type="entry name" value="Periplasmic binding protein-like I"/>
    <property type="match status" value="1"/>
</dbReference>
<dbReference type="EMBL" id="CP038852">
    <property type="protein sequence ID" value="QIZ20713.1"/>
    <property type="molecule type" value="Genomic_DNA"/>
</dbReference>
<feature type="signal peptide" evidence="4">
    <location>
        <begin position="1"/>
        <end position="22"/>
    </location>
</feature>
<dbReference type="Proteomes" id="UP000501094">
    <property type="component" value="Chromosome"/>
</dbReference>
<dbReference type="RefSeq" id="WP_168606595.1">
    <property type="nucleotide sequence ID" value="NZ_CP038852.1"/>
</dbReference>
<feature type="chain" id="PRO_5026306325" evidence="4">
    <location>
        <begin position="23"/>
        <end position="418"/>
    </location>
</feature>
<evidence type="ECO:0000256" key="1">
    <source>
        <dbReference type="ARBA" id="ARBA00010062"/>
    </source>
</evidence>
<evidence type="ECO:0000256" key="4">
    <source>
        <dbReference type="SAM" id="SignalP"/>
    </source>
</evidence>
<evidence type="ECO:0000259" key="5">
    <source>
        <dbReference type="Pfam" id="PF13458"/>
    </source>
</evidence>
<dbReference type="GO" id="GO:0006865">
    <property type="term" value="P:amino acid transport"/>
    <property type="evidence" value="ECO:0007669"/>
    <property type="project" value="UniProtKB-KW"/>
</dbReference>
<dbReference type="PANTHER" id="PTHR30483">
    <property type="entry name" value="LEUCINE-SPECIFIC-BINDING PROTEIN"/>
    <property type="match status" value="1"/>
</dbReference>
<sequence>MKKLILSVFTFLSLVCAPTISAAENVKIGVLYPLTGPVAQVGKDAVAAVQTALDIINNSHDIPGMPLAKDAGLKGLGGGKISIVVGDHGGKPDIGVGETEKMLNSDKVHAMFGAYYSSVTGAASQVSERAGIPWVNGESTSPKLTTRGFKYFFRVTPHDGEFTQLMFEFMDDFNTKNGNKLKTLGIVHEDTLWGADSGGTQNKMAKEKGYKVVEKISYKAKTTSLSSEVQRLKAKNPDVLLPSSYTADAYLFLNTAKELDYNPKLLVAQNAGYTDPKFIATMGSKAEGVITRSPFNTDLATTIPMIGTVNELFKTHSGGRDLSDVPARAFTGFMALANAINNAGSTDPEKIRQALVDLDMSSDSLIVPYRGIKFGADGQNEKTRGILMQVQNGKYCTVYPFELAACKLQYPMPTWSQK</sequence>
<organism evidence="6 7">
    <name type="scientific">Candidatus Pelagibacter giovannonii</name>
    <dbReference type="NCBI Taxonomy" id="2563896"/>
    <lineage>
        <taxon>Bacteria</taxon>
        <taxon>Pseudomonadati</taxon>
        <taxon>Pseudomonadota</taxon>
        <taxon>Alphaproteobacteria</taxon>
        <taxon>Candidatus Pelagibacterales</taxon>
        <taxon>Candidatus Pelagibacteraceae</taxon>
        <taxon>Candidatus Pelagibacter</taxon>
    </lineage>
</organism>
<dbReference type="AlphaFoldDB" id="A0A6H1Q2W5"/>
<evidence type="ECO:0000256" key="2">
    <source>
        <dbReference type="ARBA" id="ARBA00022729"/>
    </source>
</evidence>
<dbReference type="InterPro" id="IPR028081">
    <property type="entry name" value="Leu-bd"/>
</dbReference>
<protein>
    <submittedName>
        <fullName evidence="6">Leu/Ile/Val-binding protein</fullName>
    </submittedName>
</protein>
<keyword evidence="3" id="KW-0029">Amino-acid transport</keyword>
<dbReference type="InterPro" id="IPR028082">
    <property type="entry name" value="Peripla_BP_I"/>
</dbReference>
<evidence type="ECO:0000313" key="7">
    <source>
        <dbReference type="Proteomes" id="UP000501094"/>
    </source>
</evidence>
<evidence type="ECO:0000313" key="6">
    <source>
        <dbReference type="EMBL" id="QIZ20713.1"/>
    </source>
</evidence>
<keyword evidence="7" id="KW-1185">Reference proteome</keyword>
<dbReference type="InterPro" id="IPR051010">
    <property type="entry name" value="BCAA_transport"/>
</dbReference>
<keyword evidence="3" id="KW-0813">Transport</keyword>
<dbReference type="PANTHER" id="PTHR30483:SF37">
    <property type="entry name" value="ABC TRANSPORTER SUBSTRATE-BINDING PROTEIN"/>
    <property type="match status" value="1"/>
</dbReference>
<dbReference type="CDD" id="cd06340">
    <property type="entry name" value="PBP1_ABC_ligand_binding-like"/>
    <property type="match status" value="1"/>
</dbReference>
<comment type="similarity">
    <text evidence="1">Belongs to the leucine-binding protein family.</text>
</comment>
<accession>A0A6H1Q2W5</accession>
<name>A0A6H1Q2W5_9PROT</name>
<dbReference type="Gene3D" id="3.40.50.2300">
    <property type="match status" value="2"/>
</dbReference>
<gene>
    <name evidence="6" type="ORF">E5R92_02795</name>
</gene>
<dbReference type="KEGG" id="peg:E5R92_02795"/>
<feature type="domain" description="Leucine-binding protein" evidence="5">
    <location>
        <begin position="26"/>
        <end position="393"/>
    </location>
</feature>
<evidence type="ECO:0000256" key="3">
    <source>
        <dbReference type="ARBA" id="ARBA00022970"/>
    </source>
</evidence>
<dbReference type="Pfam" id="PF13458">
    <property type="entry name" value="Peripla_BP_6"/>
    <property type="match status" value="1"/>
</dbReference>
<keyword evidence="2 4" id="KW-0732">Signal</keyword>
<proteinExistence type="inferred from homology"/>
<reference evidence="6 7" key="1">
    <citation type="journal article" date="2020" name="Nat. Microbiol.">
        <title>Lysogenic host-virus interactions in SAR11 marine bacteria.</title>
        <authorList>
            <person name="Morris R.M."/>
            <person name="Cain K.R."/>
            <person name="Hvorecny K.L."/>
            <person name="Kollman J.M."/>
        </authorList>
    </citation>
    <scope>NUCLEOTIDE SEQUENCE [LARGE SCALE GENOMIC DNA]</scope>
    <source>
        <strain evidence="6 7">NP1</strain>
    </source>
</reference>